<dbReference type="EMBL" id="LN831790">
    <property type="protein sequence ID" value="CQR61868.1"/>
    <property type="molecule type" value="Genomic_DNA"/>
</dbReference>
<evidence type="ECO:0000313" key="3">
    <source>
        <dbReference type="Proteomes" id="UP000035016"/>
    </source>
</evidence>
<dbReference type="Proteomes" id="UP000035016">
    <property type="component" value="Chromosome Chromosome"/>
</dbReference>
<evidence type="ECO:0000313" key="2">
    <source>
        <dbReference type="EMBL" id="CQR61868.1"/>
    </source>
</evidence>
<feature type="region of interest" description="Disordered" evidence="1">
    <location>
        <begin position="220"/>
        <end position="239"/>
    </location>
</feature>
<accession>A0A0F7VTP3</accession>
<dbReference type="RefSeq" id="WP_049976689.1">
    <property type="nucleotide sequence ID" value="NZ_AZSD01000036.1"/>
</dbReference>
<organism evidence="2 3">
    <name type="scientific">Streptomyces leeuwenhoekii</name>
    <dbReference type="NCBI Taxonomy" id="1437453"/>
    <lineage>
        <taxon>Bacteria</taxon>
        <taxon>Bacillati</taxon>
        <taxon>Actinomycetota</taxon>
        <taxon>Actinomycetes</taxon>
        <taxon>Kitasatosporales</taxon>
        <taxon>Streptomycetaceae</taxon>
        <taxon>Streptomyces</taxon>
    </lineage>
</organism>
<dbReference type="KEGG" id="sle:sle_24070"/>
<evidence type="ECO:0000256" key="1">
    <source>
        <dbReference type="SAM" id="MobiDB-lite"/>
    </source>
</evidence>
<sequence>MLRQLVPAIAQVHELTGRTLQHLAVLDGSQYTVVPGSRVCLKSLCTVAEAAGLAALDLTEAVAVNPLDAAGFADEPSSDDATRQARHAKARARLTDILADAAHQLDVCATGCHYTVSDITRDLIRDPRHLPPLPQLTRAQYTTLERIAQGGASFWRSLRGGRETIRAGDGSTIHSKPFHVLAKNRLVRIQERESSLAGQNVTVTAAGRLVLVTQSTVRTPAATPVRAASSATSSAGRRR</sequence>
<dbReference type="AlphaFoldDB" id="A0A0F7VTP3"/>
<gene>
    <name evidence="2" type="primary">sle_24070</name>
</gene>
<reference evidence="2 3" key="1">
    <citation type="submission" date="2015-02" db="EMBL/GenBank/DDBJ databases">
        <authorList>
            <person name="Gomez-Escribano P.J."/>
        </authorList>
    </citation>
    <scope>NUCLEOTIDE SEQUENCE [LARGE SCALE GENOMIC DNA]</scope>
    <source>
        <strain evidence="3">C34 (DSM 42122 / NRRL B-24963)</strain>
    </source>
</reference>
<protein>
    <submittedName>
        <fullName evidence="2">Uncharacterized protein</fullName>
    </submittedName>
</protein>
<proteinExistence type="predicted"/>
<name>A0A0F7VTP3_STRLW</name>